<evidence type="ECO:0000256" key="1">
    <source>
        <dbReference type="ARBA" id="ARBA00000385"/>
    </source>
</evidence>
<dbReference type="GO" id="GO:0031119">
    <property type="term" value="P:tRNA pseudouridine synthesis"/>
    <property type="evidence" value="ECO:0007669"/>
    <property type="project" value="UniProtKB-UniRule"/>
</dbReference>
<dbReference type="PANTHER" id="PTHR13767">
    <property type="entry name" value="TRNA-PSEUDOURIDINE SYNTHASE"/>
    <property type="match status" value="1"/>
</dbReference>
<dbReference type="Pfam" id="PF01509">
    <property type="entry name" value="TruB_N"/>
    <property type="match status" value="1"/>
</dbReference>
<feature type="domain" description="tRNA pseudouridylate synthase B C-terminal" evidence="9">
    <location>
        <begin position="197"/>
        <end position="237"/>
    </location>
</feature>
<dbReference type="InterPro" id="IPR036974">
    <property type="entry name" value="PUA_sf"/>
</dbReference>
<feature type="active site" description="Nucleophile" evidence="5">
    <location>
        <position position="49"/>
    </location>
</feature>
<dbReference type="Gene3D" id="3.30.2350.10">
    <property type="entry name" value="Pseudouridine synthase"/>
    <property type="match status" value="1"/>
</dbReference>
<dbReference type="EC" id="5.4.99.25" evidence="5"/>
<dbReference type="SUPFAM" id="SSF88697">
    <property type="entry name" value="PUA domain-like"/>
    <property type="match status" value="1"/>
</dbReference>
<evidence type="ECO:0000256" key="6">
    <source>
        <dbReference type="SAM" id="MobiDB-lite"/>
    </source>
</evidence>
<dbReference type="SUPFAM" id="SSF55120">
    <property type="entry name" value="Pseudouridine synthase"/>
    <property type="match status" value="1"/>
</dbReference>
<dbReference type="EMBL" id="SHKI01000004">
    <property type="protein sequence ID" value="RZT66293.1"/>
    <property type="molecule type" value="Genomic_DNA"/>
</dbReference>
<keyword evidence="4 5" id="KW-0413">Isomerase</keyword>
<feature type="domain" description="tRNA pseudouridine synthase II TruB subfamily 2 C-terminal" evidence="8">
    <location>
        <begin position="254"/>
        <end position="311"/>
    </location>
</feature>
<feature type="region of interest" description="Disordered" evidence="6">
    <location>
        <begin position="312"/>
        <end position="336"/>
    </location>
</feature>
<dbReference type="PANTHER" id="PTHR13767:SF2">
    <property type="entry name" value="PSEUDOURIDYLATE SYNTHASE TRUB1"/>
    <property type="match status" value="1"/>
</dbReference>
<dbReference type="HAMAP" id="MF_01080">
    <property type="entry name" value="TruB_bact"/>
    <property type="match status" value="1"/>
</dbReference>
<keyword evidence="11" id="KW-1185">Reference proteome</keyword>
<evidence type="ECO:0000259" key="8">
    <source>
        <dbReference type="Pfam" id="PF09142"/>
    </source>
</evidence>
<dbReference type="InterPro" id="IPR015225">
    <property type="entry name" value="tRNA_psdUridine_synth_fam2_C"/>
</dbReference>
<dbReference type="InterPro" id="IPR020103">
    <property type="entry name" value="PsdUridine_synth_cat_dom_sf"/>
</dbReference>
<evidence type="ECO:0000256" key="5">
    <source>
        <dbReference type="HAMAP-Rule" id="MF_01080"/>
    </source>
</evidence>
<gene>
    <name evidence="5" type="primary">truB</name>
    <name evidence="10" type="ORF">EV139_1729</name>
</gene>
<accession>A0A4Q7TZ87</accession>
<dbReference type="CDD" id="cd02573">
    <property type="entry name" value="PseudoU_synth_EcTruB"/>
    <property type="match status" value="1"/>
</dbReference>
<sequence length="336" mass="34181">MVSHPPISLPPQGGILLLDKSEGWTSHDAVAKSRRALGTRKVGHAGTLDPMATGLLVLGAGPATRLLTHLVGLDKTYTTTIRLGTATVTDDREGDRISAAAPADVAAVLADPARIAAAVAVLTGAIEQAPSAVSAIKVDGQRAYDRVRAGETVELKRRPVTIHEFTIGAPRAATEADGTAVIDVDATVRCSTGTYIRALARDLGAALGLGGHLTALRRTEVGPFSVADAGTIEQLVAGERVRLLEPAAVALALFPGLALTAEQTTDLGHGKRVAVPGVENAKLVAATAPDGRLVGLVEVSGGRTRVVTNFPTPDAVSGSGTLARTPGAAPTEEAGA</sequence>
<name>A0A4Q7TZ87_9MICO</name>
<dbReference type="GO" id="GO:0003723">
    <property type="term" value="F:RNA binding"/>
    <property type="evidence" value="ECO:0007669"/>
    <property type="project" value="InterPro"/>
</dbReference>
<reference evidence="10 11" key="1">
    <citation type="journal article" date="2015" name="Stand. Genomic Sci.">
        <title>Genomic Encyclopedia of Bacterial and Archaeal Type Strains, Phase III: the genomes of soil and plant-associated and newly described type strains.</title>
        <authorList>
            <person name="Whitman W.B."/>
            <person name="Woyke T."/>
            <person name="Klenk H.P."/>
            <person name="Zhou Y."/>
            <person name="Lilburn T.G."/>
            <person name="Beck B.J."/>
            <person name="De Vos P."/>
            <person name="Vandamme P."/>
            <person name="Eisen J.A."/>
            <person name="Garrity G."/>
            <person name="Hugenholtz P."/>
            <person name="Kyrpides N.C."/>
        </authorList>
    </citation>
    <scope>NUCLEOTIDE SEQUENCE [LARGE SCALE GENOMIC DNA]</scope>
    <source>
        <strain evidence="10 11">RF6</strain>
    </source>
</reference>
<dbReference type="Proteomes" id="UP000291832">
    <property type="component" value="Unassembled WGS sequence"/>
</dbReference>
<evidence type="ECO:0000259" key="7">
    <source>
        <dbReference type="Pfam" id="PF01509"/>
    </source>
</evidence>
<comment type="caution">
    <text evidence="10">The sequence shown here is derived from an EMBL/GenBank/DDBJ whole genome shotgun (WGS) entry which is preliminary data.</text>
</comment>
<dbReference type="Gene3D" id="2.30.130.10">
    <property type="entry name" value="PUA domain"/>
    <property type="match status" value="1"/>
</dbReference>
<dbReference type="NCBIfam" id="TIGR00431">
    <property type="entry name" value="TruB"/>
    <property type="match status" value="1"/>
</dbReference>
<dbReference type="InterPro" id="IPR015947">
    <property type="entry name" value="PUA-like_sf"/>
</dbReference>
<dbReference type="AlphaFoldDB" id="A0A4Q7TZ87"/>
<proteinExistence type="inferred from homology"/>
<keyword evidence="3 5" id="KW-0819">tRNA processing</keyword>
<comment type="catalytic activity">
    <reaction evidence="1 5">
        <text>uridine(55) in tRNA = pseudouridine(55) in tRNA</text>
        <dbReference type="Rhea" id="RHEA:42532"/>
        <dbReference type="Rhea" id="RHEA-COMP:10101"/>
        <dbReference type="Rhea" id="RHEA-COMP:10102"/>
        <dbReference type="ChEBI" id="CHEBI:65314"/>
        <dbReference type="ChEBI" id="CHEBI:65315"/>
        <dbReference type="EC" id="5.4.99.25"/>
    </reaction>
</comment>
<evidence type="ECO:0000256" key="3">
    <source>
        <dbReference type="ARBA" id="ARBA00022694"/>
    </source>
</evidence>
<protein>
    <recommendedName>
        <fullName evidence="5">tRNA pseudouridine synthase B</fullName>
        <ecNumber evidence="5">5.4.99.25</ecNumber>
    </recommendedName>
    <alternativeName>
        <fullName evidence="5">tRNA pseudouridine(55) synthase</fullName>
        <shortName evidence="5">Psi55 synthase</shortName>
    </alternativeName>
    <alternativeName>
        <fullName evidence="5">tRNA pseudouridylate synthase</fullName>
    </alternativeName>
    <alternativeName>
        <fullName evidence="5">tRNA-uridine isomerase</fullName>
    </alternativeName>
</protein>
<comment type="function">
    <text evidence="5">Responsible for synthesis of pseudouridine from uracil-55 in the psi GC loop of transfer RNAs.</text>
</comment>
<evidence type="ECO:0000256" key="4">
    <source>
        <dbReference type="ARBA" id="ARBA00023235"/>
    </source>
</evidence>
<dbReference type="GO" id="GO:1990481">
    <property type="term" value="P:mRNA pseudouridine synthesis"/>
    <property type="evidence" value="ECO:0007669"/>
    <property type="project" value="TreeGrafter"/>
</dbReference>
<dbReference type="Pfam" id="PF09142">
    <property type="entry name" value="TruB_C"/>
    <property type="match status" value="1"/>
</dbReference>
<dbReference type="InterPro" id="IPR002501">
    <property type="entry name" value="PsdUridine_synth_N"/>
</dbReference>
<evidence type="ECO:0000313" key="11">
    <source>
        <dbReference type="Proteomes" id="UP000291832"/>
    </source>
</evidence>
<feature type="domain" description="Pseudouridine synthase II N-terminal" evidence="7">
    <location>
        <begin position="34"/>
        <end position="196"/>
    </location>
</feature>
<evidence type="ECO:0000259" key="9">
    <source>
        <dbReference type="Pfam" id="PF16198"/>
    </source>
</evidence>
<dbReference type="GO" id="GO:0160148">
    <property type="term" value="F:tRNA pseudouridine(55) synthase activity"/>
    <property type="evidence" value="ECO:0007669"/>
    <property type="project" value="UniProtKB-EC"/>
</dbReference>
<comment type="similarity">
    <text evidence="2 5">Belongs to the pseudouridine synthase TruB family. Type 1 subfamily.</text>
</comment>
<dbReference type="Pfam" id="PF16198">
    <property type="entry name" value="TruB_C_2"/>
    <property type="match status" value="1"/>
</dbReference>
<dbReference type="InterPro" id="IPR014780">
    <property type="entry name" value="tRNA_psdUridine_synth_TruB"/>
</dbReference>
<organism evidence="10 11">
    <name type="scientific">Leucobacter luti</name>
    <dbReference type="NCBI Taxonomy" id="340320"/>
    <lineage>
        <taxon>Bacteria</taxon>
        <taxon>Bacillati</taxon>
        <taxon>Actinomycetota</taxon>
        <taxon>Actinomycetes</taxon>
        <taxon>Micrococcales</taxon>
        <taxon>Microbacteriaceae</taxon>
        <taxon>Leucobacter</taxon>
    </lineage>
</organism>
<evidence type="ECO:0000256" key="2">
    <source>
        <dbReference type="ARBA" id="ARBA00005642"/>
    </source>
</evidence>
<evidence type="ECO:0000313" key="10">
    <source>
        <dbReference type="EMBL" id="RZT66293.1"/>
    </source>
</evidence>
<dbReference type="InterPro" id="IPR032819">
    <property type="entry name" value="TruB_C"/>
</dbReference>